<protein>
    <recommendedName>
        <fullName evidence="4">Apple domain-containing protein</fullName>
    </recommendedName>
</protein>
<dbReference type="EMBL" id="FR823385">
    <property type="protein sequence ID" value="CBZ50763.1"/>
    <property type="molecule type" value="Genomic_DNA"/>
</dbReference>
<dbReference type="VEuPathDB" id="ToxoDB:NCLIV_038380"/>
<evidence type="ECO:0000313" key="1">
    <source>
        <dbReference type="EMBL" id="CBZ50763.1"/>
    </source>
</evidence>
<reference evidence="2" key="4">
    <citation type="journal article" date="2015" name="PLoS ONE">
        <title>Comprehensive Evaluation of Toxoplasma gondii VEG and Neospora caninum LIV Genomes with Tachyzoite Stage Transcriptome and Proteome Defines Novel Transcript Features.</title>
        <authorList>
            <person name="Ramaprasad A."/>
            <person name="Mourier T."/>
            <person name="Naeem R."/>
            <person name="Malas T.B."/>
            <person name="Moussa E."/>
            <person name="Panigrahi A."/>
            <person name="Vermont S.J."/>
            <person name="Otto T.D."/>
            <person name="Wastling J."/>
            <person name="Pain A."/>
        </authorList>
    </citation>
    <scope>NUCLEOTIDE SEQUENCE</scope>
    <source>
        <strain evidence="2">Liverpool</strain>
    </source>
</reference>
<dbReference type="RefSeq" id="XP_003880796.1">
    <property type="nucleotide sequence ID" value="XM_003880747.1"/>
</dbReference>
<reference evidence="1" key="1">
    <citation type="submission" date="2011-02" db="EMBL/GenBank/DDBJ databases">
        <authorList>
            <person name="Aslett M."/>
        </authorList>
    </citation>
    <scope>NUCLEOTIDE SEQUENCE</scope>
    <source>
        <strain evidence="1">Liverpool</strain>
    </source>
</reference>
<dbReference type="AlphaFoldDB" id="F0VCD9"/>
<reference evidence="1" key="2">
    <citation type="submission" date="2011-03" db="EMBL/GenBank/DDBJ databases">
        <title>Comparative genomics and transcriptomics of Neospora caninum and Toxoplasma gondii.</title>
        <authorList>
            <person name="Reid A.J."/>
            <person name="Sohal A."/>
            <person name="Harris D."/>
            <person name="Quail M."/>
            <person name="Sanders M."/>
            <person name="Berriman M."/>
            <person name="Wastling J.M."/>
            <person name="Pain A."/>
        </authorList>
    </citation>
    <scope>NUCLEOTIDE SEQUENCE</scope>
    <source>
        <strain evidence="1">Liverpool</strain>
    </source>
</reference>
<dbReference type="EMBL" id="LN714484">
    <property type="protein sequence ID" value="CEL68063.1"/>
    <property type="molecule type" value="Genomic_DNA"/>
</dbReference>
<reference evidence="3" key="3">
    <citation type="journal article" date="2012" name="PLoS Pathog.">
        <title>Comparative genomics of the apicomplexan parasites Toxoplasma gondii and Neospora caninum: Coccidia differing in host range and transmission strategy.</title>
        <authorList>
            <person name="Reid A.J."/>
            <person name="Vermont S.J."/>
            <person name="Cotton J.A."/>
            <person name="Harris D."/>
            <person name="Hill-Cawthorne G.A."/>
            <person name="Konen-Waisman S."/>
            <person name="Latham S.M."/>
            <person name="Mourier T."/>
            <person name="Norton R."/>
            <person name="Quail M.A."/>
            <person name="Sanders M."/>
            <person name="Shanmugam D."/>
            <person name="Sohal A."/>
            <person name="Wasmuth J.D."/>
            <person name="Brunk B."/>
            <person name="Grigg M.E."/>
            <person name="Howard J.C."/>
            <person name="Parkinson J."/>
            <person name="Roos D.S."/>
            <person name="Trees A.J."/>
            <person name="Berriman M."/>
            <person name="Pain A."/>
            <person name="Wastling J.M."/>
        </authorList>
    </citation>
    <scope>NUCLEOTIDE SEQUENCE [LARGE SCALE GENOMIC DNA]</scope>
    <source>
        <strain evidence="3">Liverpool</strain>
    </source>
</reference>
<organism evidence="1 3">
    <name type="scientific">Neospora caninum (strain Liverpool)</name>
    <dbReference type="NCBI Taxonomy" id="572307"/>
    <lineage>
        <taxon>Eukaryota</taxon>
        <taxon>Sar</taxon>
        <taxon>Alveolata</taxon>
        <taxon>Apicomplexa</taxon>
        <taxon>Conoidasida</taxon>
        <taxon>Coccidia</taxon>
        <taxon>Eucoccidiorida</taxon>
        <taxon>Eimeriorina</taxon>
        <taxon>Sarcocystidae</taxon>
        <taxon>Neospora</taxon>
    </lineage>
</organism>
<keyword evidence="3" id="KW-1185">Reference proteome</keyword>
<proteinExistence type="predicted"/>
<evidence type="ECO:0000313" key="2">
    <source>
        <dbReference type="EMBL" id="CEL68063.1"/>
    </source>
</evidence>
<name>F0VCD9_NEOCL</name>
<evidence type="ECO:0008006" key="4">
    <source>
        <dbReference type="Google" id="ProtNLM"/>
    </source>
</evidence>
<sequence>MLFTDGCKRAANIENAFFCQQACASRGDCTYFSFSGEGNVCYHCEKKPATRIFDPYAVSGTATCDSVFCSPTSFHAETDTAHWQMSHPPRNSVHSSRDYVFWCACALCALLALPDKCLSHDAMFSGDEIATARYNKGFPGDCERWCTHQVRECRQYSWIPKDISGQCR</sequence>
<dbReference type="InParanoid" id="F0VCD9"/>
<gene>
    <name evidence="2" type="ORF">BN1204_038380</name>
    <name evidence="1" type="ORF">NCLIV_038380</name>
</gene>
<dbReference type="GeneID" id="13441797"/>
<evidence type="ECO:0000313" key="3">
    <source>
        <dbReference type="Proteomes" id="UP000007494"/>
    </source>
</evidence>
<dbReference type="Proteomes" id="UP000007494">
    <property type="component" value="Chromosome IX"/>
</dbReference>
<dbReference type="Gene3D" id="3.50.4.10">
    <property type="entry name" value="Hepatocyte Growth Factor"/>
    <property type="match status" value="1"/>
</dbReference>
<accession>F0VCD9</accession>